<sequence>MIPSGFTPVVWIEKGYGLNVRLRELGHLIVDENRVKFAADPTAVEAIIAAYTLDEAKDYRKEQIDRFAAKLLTAHMDAGFGAGSAFIFAMKLTEARHVLAPMFDWEDAKFRVAGID</sequence>
<name>A0A0F9B4T0_9ZZZZ</name>
<gene>
    <name evidence="1" type="ORF">LCGC14_2831800</name>
</gene>
<reference evidence="1" key="1">
    <citation type="journal article" date="2015" name="Nature">
        <title>Complex archaea that bridge the gap between prokaryotes and eukaryotes.</title>
        <authorList>
            <person name="Spang A."/>
            <person name="Saw J.H."/>
            <person name="Jorgensen S.L."/>
            <person name="Zaremba-Niedzwiedzka K."/>
            <person name="Martijn J."/>
            <person name="Lind A.E."/>
            <person name="van Eijk R."/>
            <person name="Schleper C."/>
            <person name="Guy L."/>
            <person name="Ettema T.J."/>
        </authorList>
    </citation>
    <scope>NUCLEOTIDE SEQUENCE</scope>
</reference>
<protein>
    <submittedName>
        <fullName evidence="1">Uncharacterized protein</fullName>
    </submittedName>
</protein>
<comment type="caution">
    <text evidence="1">The sequence shown here is derived from an EMBL/GenBank/DDBJ whole genome shotgun (WGS) entry which is preliminary data.</text>
</comment>
<dbReference type="EMBL" id="LAZR01053952">
    <property type="protein sequence ID" value="KKK79606.1"/>
    <property type="molecule type" value="Genomic_DNA"/>
</dbReference>
<dbReference type="AlphaFoldDB" id="A0A0F9B4T0"/>
<organism evidence="1">
    <name type="scientific">marine sediment metagenome</name>
    <dbReference type="NCBI Taxonomy" id="412755"/>
    <lineage>
        <taxon>unclassified sequences</taxon>
        <taxon>metagenomes</taxon>
        <taxon>ecological metagenomes</taxon>
    </lineage>
</organism>
<accession>A0A0F9B4T0</accession>
<feature type="non-terminal residue" evidence="1">
    <location>
        <position position="116"/>
    </location>
</feature>
<evidence type="ECO:0000313" key="1">
    <source>
        <dbReference type="EMBL" id="KKK79606.1"/>
    </source>
</evidence>
<proteinExistence type="predicted"/>